<comment type="caution">
    <text evidence="1">The sequence shown here is derived from an EMBL/GenBank/DDBJ whole genome shotgun (WGS) entry which is preliminary data.</text>
</comment>
<organism evidence="1">
    <name type="scientific">Planctomycetota bacterium</name>
    <dbReference type="NCBI Taxonomy" id="2026780"/>
    <lineage>
        <taxon>Bacteria</taxon>
        <taxon>Pseudomonadati</taxon>
        <taxon>Planctomycetota</taxon>
    </lineage>
</organism>
<sequence>MAQVSKQTSKKRELSIDEYQGARKWCFTIAFNKALVNRDKNDGLFVESLLRHEKYSKHDWYDEDTRALIKCSTQAANAKAEALRNYFSHYRHSPGCLTFTAEDELRTIMERAYERAIFECRRRETEVIIEFPSLFEGDRITTAGVVFFVSFFVERRVLDRLYGAVSGLKKNEGQYKLTRKALSMYCLKDSRFTKAWDKRVLLFRDILAQLGRIPAEAYEYYHGEQGDKKRANDNEGTNPKRHKDKFIEFALHYLEAQHSEICFGRRHIVREEAGAGDEHKKHRTKGKVVVDFSKKDEDQSYYISKNNVIVRIDKNAGPRSYRMGLNELKYLVLLSLQGKGDDAIAKLYRYRQHVENILDVVKVTDKDNHVFLPRFVLEQHGIGRKAFKQRIDGRVKHVRGVWEKKKAATNEMTLHEKARDILQYVNENCTRSFNPGEYNRLLVCLVGKDVENFQAGLKRLQLAERIDGRVYSIFAQTSTINEMHQVVCDQILNRLCRIGDQKLYDYVGLGKKDEIDYKQKVAWFKEHISIRRGFLRKKFWYDSKKGFAKLVEEHLESGGGQRDVGLDKKYYHIDAIGRFEGANPALYETLARDRLCLMMAQYFLGSVRKELGNKIVWSNDSIELPVEGSVGNEKSIVFSVSDYGKLYVLDDAEFLGRICEYFMPHEKGKIRYHTVYEKGFRAYNDLQKKCVEAVLAFEEKVVKAKKMSEKEGAHYIDFREILAQTMCKEAEKTAVNKVRRAFFHHHLKFVIDEFGLFSDVMKKYGIEKEWKFPVK</sequence>
<dbReference type="EMBL" id="QNBS01000103">
    <property type="protein sequence ID" value="RKY08123.1"/>
    <property type="molecule type" value="Genomic_DNA"/>
</dbReference>
<gene>
    <name evidence="1" type="ORF">DRP66_05270</name>
</gene>
<reference evidence="4" key="3">
    <citation type="journal article" date="2023" name="Nat. Commun.">
        <title>Structural basis for the activation of a compact CRISPR-Cas13 nuclease.</title>
        <authorList>
            <person name="Deng X."/>
            <person name="Osikpa E."/>
            <person name="Yang J."/>
            <person name="Oladeji S.J."/>
            <person name="Smith J."/>
            <person name="Gao X."/>
            <person name="Gao Y."/>
        </authorList>
    </citation>
    <scope>STRUCTURE BY ELECTRON MICROSCOPY (3.50 ANGSTROMS) OF 1-775</scope>
</reference>
<dbReference type="PDB" id="7VTI">
    <property type="method" value="X-ray"/>
    <property type="resolution" value="1.89 A"/>
    <property type="chains" value="A=1-775"/>
</dbReference>
<keyword evidence="2 3" id="KW-0002">3D-structure</keyword>
<evidence type="ECO:0007829" key="4">
    <source>
        <dbReference type="PDB" id="8FTI"/>
    </source>
</evidence>
<name>A0ACD6BAI3_UNCPL</name>
<evidence type="ECO:0007829" key="2">
    <source>
        <dbReference type="PDB" id="7VTI"/>
    </source>
</evidence>
<dbReference type="PDB" id="7VTN">
    <property type="method" value="EM"/>
    <property type="resolution" value="3.38 A"/>
    <property type="chains" value="A=1-775"/>
</dbReference>
<evidence type="ECO:0007829" key="3">
    <source>
        <dbReference type="PDB" id="7VTN"/>
    </source>
</evidence>
<dbReference type="PDB" id="8FTI">
    <property type="method" value="EM"/>
    <property type="resolution" value="3.50 A"/>
    <property type="chains" value="A=1-775"/>
</dbReference>
<proteinExistence type="evidence at protein level"/>
<accession>A0A660UUL5</accession>
<accession>A0ACD6BAI3</accession>
<protein>
    <submittedName>
        <fullName evidence="1">Uncharacterized protein</fullName>
    </submittedName>
</protein>
<reference evidence="1" key="1">
    <citation type="submission" date="2018-06" db="EMBL/GenBank/DDBJ databases">
        <title>Extensive metabolic versatility and redundancy in microbially diverse, dynamic hydrothermal sediments.</title>
        <authorList>
            <person name="Dombrowski N."/>
            <person name="Teske A."/>
            <person name="Baker B.J."/>
        </authorList>
    </citation>
    <scope>NUCLEOTIDE SEQUENCE</scope>
    <source>
        <strain evidence="1">B28_G16</strain>
    </source>
</reference>
<evidence type="ECO:0000313" key="1">
    <source>
        <dbReference type="EMBL" id="RKY08123.1"/>
    </source>
</evidence>
<reference evidence="2 3" key="2">
    <citation type="journal article" date="2022" name="Mol. Cell">
        <title>Structure and engineering of the minimal type VI CRISPR-Cas13bt3.</title>
        <authorList>
            <person name="Nakagawa R."/>
            <person name="Kannan S."/>
            <person name="Altae-Tran H."/>
            <person name="Takeda S.N."/>
            <person name="Tomita A."/>
            <person name="Hirano H."/>
            <person name="Kusakizako T."/>
            <person name="Nishizawa T."/>
            <person name="Yamashita K."/>
            <person name="Zhang F."/>
            <person name="Nishimasu H."/>
            <person name="Nureki O."/>
        </authorList>
    </citation>
    <scope>X-RAY CRYSTALLOGRAPHY (1.89 ANGSTROMS) OF 1-775</scope>
</reference>